<gene>
    <name evidence="1" type="ORF">J2Z31_003276</name>
</gene>
<evidence type="ECO:0000313" key="2">
    <source>
        <dbReference type="Proteomes" id="UP000730739"/>
    </source>
</evidence>
<dbReference type="Proteomes" id="UP000730739">
    <property type="component" value="Unassembled WGS sequence"/>
</dbReference>
<proteinExistence type="predicted"/>
<keyword evidence="2" id="KW-1185">Reference proteome</keyword>
<evidence type="ECO:0000313" key="1">
    <source>
        <dbReference type="EMBL" id="MBP2236762.1"/>
    </source>
</evidence>
<protein>
    <submittedName>
        <fullName evidence="1">Uncharacterized protein</fullName>
    </submittedName>
</protein>
<dbReference type="EMBL" id="JAGILA010000004">
    <property type="protein sequence ID" value="MBP2236762.1"/>
    <property type="molecule type" value="Genomic_DNA"/>
</dbReference>
<sequence length="100" mass="10885">MSADDLKVDRFRALAAAIRFGIEGYLLIFREAAQAGSLYGGNMYEDICATVFRLDEAKALVGIEEFYSASLHASGPFLSTRSWVALQFAQMGVGQAVLDN</sequence>
<comment type="caution">
    <text evidence="1">The sequence shown here is derived from an EMBL/GenBank/DDBJ whole genome shotgun (WGS) entry which is preliminary data.</text>
</comment>
<organism evidence="1 2">
    <name type="scientific">Sinorhizobium kostiense</name>
    <dbReference type="NCBI Taxonomy" id="76747"/>
    <lineage>
        <taxon>Bacteria</taxon>
        <taxon>Pseudomonadati</taxon>
        <taxon>Pseudomonadota</taxon>
        <taxon>Alphaproteobacteria</taxon>
        <taxon>Hyphomicrobiales</taxon>
        <taxon>Rhizobiaceae</taxon>
        <taxon>Sinorhizobium/Ensifer group</taxon>
        <taxon>Sinorhizobium</taxon>
    </lineage>
</organism>
<accession>A0ABS4R4F9</accession>
<name>A0ABS4R4F9_9HYPH</name>
<reference evidence="1 2" key="1">
    <citation type="submission" date="2021-03" db="EMBL/GenBank/DDBJ databases">
        <title>Genomic Encyclopedia of Type Strains, Phase IV (KMG-IV): sequencing the most valuable type-strain genomes for metagenomic binning, comparative biology and taxonomic classification.</title>
        <authorList>
            <person name="Goeker M."/>
        </authorList>
    </citation>
    <scope>NUCLEOTIDE SEQUENCE [LARGE SCALE GENOMIC DNA]</scope>
    <source>
        <strain evidence="1 2">DSM 13372</strain>
    </source>
</reference>